<dbReference type="EMBL" id="KZ679269">
    <property type="protein sequence ID" value="PTB36692.1"/>
    <property type="molecule type" value="Genomic_DNA"/>
</dbReference>
<gene>
    <name evidence="2" type="ORF">M441DRAFT_61427</name>
</gene>
<reference evidence="2 3" key="1">
    <citation type="submission" date="2016-07" db="EMBL/GenBank/DDBJ databases">
        <title>Multiple horizontal gene transfer events from other fungi enriched the ability of initially mycotrophic Trichoderma (Ascomycota) to feed on dead plant biomass.</title>
        <authorList>
            <consortium name="DOE Joint Genome Institute"/>
            <person name="Aerts A."/>
            <person name="Atanasova L."/>
            <person name="Chenthamara K."/>
            <person name="Zhang J."/>
            <person name="Grujic M."/>
            <person name="Henrissat B."/>
            <person name="Kuo A."/>
            <person name="Salamov A."/>
            <person name="Lipzen A."/>
            <person name="Labutti K."/>
            <person name="Barry K."/>
            <person name="Miao Y."/>
            <person name="Rahimi M.J."/>
            <person name="Shen Q."/>
            <person name="Grigoriev I.V."/>
            <person name="Kubicek C.P."/>
            <person name="Druzhinina I.S."/>
        </authorList>
    </citation>
    <scope>NUCLEOTIDE SEQUENCE [LARGE SCALE GENOMIC DNA]</scope>
    <source>
        <strain evidence="2 3">CBS 433.97</strain>
    </source>
</reference>
<name>A0A2T3YVW2_TRIA4</name>
<organism evidence="2 3">
    <name type="scientific">Trichoderma asperellum (strain ATCC 204424 / CBS 433.97 / NBRC 101777)</name>
    <dbReference type="NCBI Taxonomy" id="1042311"/>
    <lineage>
        <taxon>Eukaryota</taxon>
        <taxon>Fungi</taxon>
        <taxon>Dikarya</taxon>
        <taxon>Ascomycota</taxon>
        <taxon>Pezizomycotina</taxon>
        <taxon>Sordariomycetes</taxon>
        <taxon>Hypocreomycetidae</taxon>
        <taxon>Hypocreales</taxon>
        <taxon>Hypocreaceae</taxon>
        <taxon>Trichoderma</taxon>
    </lineage>
</organism>
<evidence type="ECO:0000313" key="3">
    <source>
        <dbReference type="Proteomes" id="UP000240493"/>
    </source>
</evidence>
<accession>A0A2T3YVW2</accession>
<evidence type="ECO:0000256" key="1">
    <source>
        <dbReference type="SAM" id="SignalP"/>
    </source>
</evidence>
<dbReference type="Proteomes" id="UP000240493">
    <property type="component" value="Unassembled WGS sequence"/>
</dbReference>
<feature type="signal peptide" evidence="1">
    <location>
        <begin position="1"/>
        <end position="18"/>
    </location>
</feature>
<dbReference type="AlphaFoldDB" id="A0A2T3YVW2"/>
<proteinExistence type="predicted"/>
<protein>
    <recommendedName>
        <fullName evidence="4">Extracellular membrane protein CFEM domain-containing protein</fullName>
    </recommendedName>
</protein>
<evidence type="ECO:0008006" key="4">
    <source>
        <dbReference type="Google" id="ProtNLM"/>
    </source>
</evidence>
<evidence type="ECO:0000313" key="2">
    <source>
        <dbReference type="EMBL" id="PTB36692.1"/>
    </source>
</evidence>
<dbReference type="OrthoDB" id="4892693at2759"/>
<sequence>MLPHTLISLLGFASLALTQLANINFYNTDDVCRSGLFDGCVNLPPNVCCFLQPNQLATCMDFASSNNRGIATAFSSQSGNQCAIVIEQLQSGVCVCPTGTPIISGGSWRTTSIRKRDNDEEEPCEEKMETNVFGWSENDSTWTVHKDDDATYTNVAQAIANGTSKSDIGKYIKQHGQKA</sequence>
<keyword evidence="3" id="KW-1185">Reference proteome</keyword>
<keyword evidence="1" id="KW-0732">Signal</keyword>
<feature type="chain" id="PRO_5015781147" description="Extracellular membrane protein CFEM domain-containing protein" evidence="1">
    <location>
        <begin position="19"/>
        <end position="179"/>
    </location>
</feature>